<feature type="transmembrane region" description="Helical" evidence="2">
    <location>
        <begin position="126"/>
        <end position="143"/>
    </location>
</feature>
<keyword evidence="2" id="KW-1133">Transmembrane helix</keyword>
<feature type="region of interest" description="Disordered" evidence="1">
    <location>
        <begin position="1"/>
        <end position="107"/>
    </location>
</feature>
<name>A0A2P2MUZ2_RHIMU</name>
<dbReference type="AlphaFoldDB" id="A0A2P2MUZ2"/>
<evidence type="ECO:0000256" key="1">
    <source>
        <dbReference type="SAM" id="MobiDB-lite"/>
    </source>
</evidence>
<proteinExistence type="predicted"/>
<dbReference type="EMBL" id="GGEC01053550">
    <property type="protein sequence ID" value="MBX34034.1"/>
    <property type="molecule type" value="Transcribed_RNA"/>
</dbReference>
<accession>A0A2P2MUZ2</accession>
<feature type="compositionally biased region" description="Basic residues" evidence="1">
    <location>
        <begin position="27"/>
        <end position="41"/>
    </location>
</feature>
<sequence>MPERKRKERDGTVTRHSKGKPSSSSSRNKKIKFRNGKKKAKAGGGHAGRGERRGPRLPSALRKELDRLNPSGNNNEGDEDVGSDEDDQGKDVYEYEDGVPEEESRKNRRFDTVENYEYELPDDFKVVHPFFSFWFLLLAYFVLPFL</sequence>
<evidence type="ECO:0000256" key="2">
    <source>
        <dbReference type="SAM" id="Phobius"/>
    </source>
</evidence>
<organism evidence="3">
    <name type="scientific">Rhizophora mucronata</name>
    <name type="common">Asiatic mangrove</name>
    <dbReference type="NCBI Taxonomy" id="61149"/>
    <lineage>
        <taxon>Eukaryota</taxon>
        <taxon>Viridiplantae</taxon>
        <taxon>Streptophyta</taxon>
        <taxon>Embryophyta</taxon>
        <taxon>Tracheophyta</taxon>
        <taxon>Spermatophyta</taxon>
        <taxon>Magnoliopsida</taxon>
        <taxon>eudicotyledons</taxon>
        <taxon>Gunneridae</taxon>
        <taxon>Pentapetalae</taxon>
        <taxon>rosids</taxon>
        <taxon>fabids</taxon>
        <taxon>Malpighiales</taxon>
        <taxon>Rhizophoraceae</taxon>
        <taxon>Rhizophora</taxon>
    </lineage>
</organism>
<feature type="compositionally biased region" description="Acidic residues" evidence="1">
    <location>
        <begin position="76"/>
        <end position="101"/>
    </location>
</feature>
<protein>
    <submittedName>
        <fullName evidence="3">Uncharacterized protein C57A7.06-like</fullName>
    </submittedName>
</protein>
<evidence type="ECO:0000313" key="3">
    <source>
        <dbReference type="EMBL" id="MBX34034.1"/>
    </source>
</evidence>
<keyword evidence="2" id="KW-0812">Transmembrane</keyword>
<keyword evidence="2" id="KW-0472">Membrane</keyword>
<feature type="compositionally biased region" description="Basic and acidic residues" evidence="1">
    <location>
        <begin position="1"/>
        <end position="13"/>
    </location>
</feature>
<reference evidence="3" key="1">
    <citation type="submission" date="2018-02" db="EMBL/GenBank/DDBJ databases">
        <title>Rhizophora mucronata_Transcriptome.</title>
        <authorList>
            <person name="Meera S.P."/>
            <person name="Sreeshan A."/>
            <person name="Augustine A."/>
        </authorList>
    </citation>
    <scope>NUCLEOTIDE SEQUENCE</scope>
    <source>
        <tissue evidence="3">Leaf</tissue>
    </source>
</reference>